<dbReference type="CDD" id="cd07012">
    <property type="entry name" value="PBP2_Bug_TTT"/>
    <property type="match status" value="1"/>
</dbReference>
<dbReference type="InterPro" id="IPR042100">
    <property type="entry name" value="Bug_dom1"/>
</dbReference>
<dbReference type="Pfam" id="PF03401">
    <property type="entry name" value="TctC"/>
    <property type="match status" value="1"/>
</dbReference>
<evidence type="ECO:0000256" key="1">
    <source>
        <dbReference type="ARBA" id="ARBA00006987"/>
    </source>
</evidence>
<name>A0A0C6P0J6_BORBO</name>
<evidence type="ECO:0000256" key="2">
    <source>
        <dbReference type="SAM" id="SignalP"/>
    </source>
</evidence>
<dbReference type="SUPFAM" id="SSF53850">
    <property type="entry name" value="Periplasmic binding protein-like II"/>
    <property type="match status" value="1"/>
</dbReference>
<dbReference type="Proteomes" id="UP000007564">
    <property type="component" value="Chromosome"/>
</dbReference>
<dbReference type="GeneID" id="56479244"/>
<accession>A0A0C6P0J6</accession>
<reference evidence="3 4" key="1">
    <citation type="journal article" date="2012" name="BMC Genomics">
        <title>Comparative genomics of the classical Bordetella subspecies: the evolution and exchange of virulence-associated diversity amongst closely related pathogens.</title>
        <authorList>
            <person name="Park J."/>
            <person name="Zhang Y."/>
            <person name="Buboltz A.M."/>
            <person name="Zhang X."/>
            <person name="Schuster S.C."/>
            <person name="Ahuja U."/>
            <person name="Liu M."/>
            <person name="Miller J.F."/>
            <person name="Sebaihia M."/>
            <person name="Bentley S.D."/>
            <person name="Parkhill J."/>
            <person name="Harvill E.T."/>
        </authorList>
    </citation>
    <scope>NUCLEOTIDE SEQUENCE [LARGE SCALE GENOMIC DNA]</scope>
    <source>
        <strain evidence="3 4">253</strain>
    </source>
</reference>
<keyword evidence="2" id="KW-0732">Signal</keyword>
<dbReference type="HOGENOM" id="CLU_045683_0_0_4"/>
<feature type="chain" id="PRO_5002200346" evidence="2">
    <location>
        <begin position="25"/>
        <end position="324"/>
    </location>
</feature>
<dbReference type="KEGG" id="bbh:BN112_0937"/>
<dbReference type="Gene3D" id="3.40.190.150">
    <property type="entry name" value="Bordetella uptake gene, domain 1"/>
    <property type="match status" value="1"/>
</dbReference>
<organism evidence="3 4">
    <name type="scientific">Bordetella bronchiseptica 253</name>
    <dbReference type="NCBI Taxonomy" id="568707"/>
    <lineage>
        <taxon>Bacteria</taxon>
        <taxon>Pseudomonadati</taxon>
        <taxon>Pseudomonadota</taxon>
        <taxon>Betaproteobacteria</taxon>
        <taxon>Burkholderiales</taxon>
        <taxon>Alcaligenaceae</taxon>
        <taxon>Bordetella</taxon>
    </lineage>
</organism>
<comment type="similarity">
    <text evidence="1">Belongs to the UPF0065 (bug) family.</text>
</comment>
<proteinExistence type="inferred from homology"/>
<dbReference type="EMBL" id="HE965806">
    <property type="protein sequence ID" value="CCJ52855.1"/>
    <property type="molecule type" value="Genomic_DNA"/>
</dbReference>
<evidence type="ECO:0000313" key="3">
    <source>
        <dbReference type="EMBL" id="CCJ52855.1"/>
    </source>
</evidence>
<evidence type="ECO:0000313" key="4">
    <source>
        <dbReference type="Proteomes" id="UP000007564"/>
    </source>
</evidence>
<dbReference type="PIRSF" id="PIRSF017082">
    <property type="entry name" value="YflP"/>
    <property type="match status" value="1"/>
</dbReference>
<feature type="signal peptide" evidence="2">
    <location>
        <begin position="1"/>
        <end position="24"/>
    </location>
</feature>
<protein>
    <submittedName>
        <fullName evidence="3">Putative exported protein</fullName>
    </submittedName>
</protein>
<gene>
    <name evidence="3" type="ORF">BN112_0937</name>
</gene>
<sequence>MKIRFKTLVAAGWLGALAFGTAVAQGGYPNQPIRLMVGYSPGGSVDIVAREYAQHLGRLLDQSVVVENRGGASGTIAAQAVARAPADGYTLFFTASPTVTITPALQKTPFDPVKDFQPVASVVSYTNVLLVNAQAPYQDIQALVAAAKADPGKLTYGSAGVGASNHLSGKLFEDNADIKLSHVPYKGNAPAQSDLIADRITMLFDLNTTAKSLVESGRVKALAVTSGQRNPMFKDVPTMAEAGYPNFIFDGWLGILAPAGTPEAVVKTLADATRKILADKAFSERMQASGYTITASSPQELGAIVAREGKQFQDLAERANLRQF</sequence>
<dbReference type="InterPro" id="IPR005064">
    <property type="entry name" value="BUG"/>
</dbReference>
<dbReference type="RefSeq" id="WP_003810779.1">
    <property type="nucleotide sequence ID" value="NC_019382.1"/>
</dbReference>
<dbReference type="AlphaFoldDB" id="A0A0C6P0J6"/>
<dbReference type="PANTHER" id="PTHR42928:SF5">
    <property type="entry name" value="BLR1237 PROTEIN"/>
    <property type="match status" value="1"/>
</dbReference>
<dbReference type="PANTHER" id="PTHR42928">
    <property type="entry name" value="TRICARBOXYLATE-BINDING PROTEIN"/>
    <property type="match status" value="1"/>
</dbReference>
<dbReference type="OrthoDB" id="8678477at2"/>
<dbReference type="Gene3D" id="3.40.190.10">
    <property type="entry name" value="Periplasmic binding protein-like II"/>
    <property type="match status" value="1"/>
</dbReference>